<feature type="domain" description="Solute-binding protein family 3/N-terminal" evidence="5">
    <location>
        <begin position="36"/>
        <end position="268"/>
    </location>
</feature>
<dbReference type="Gene3D" id="3.40.190.10">
    <property type="entry name" value="Periplasmic binding protein-like II"/>
    <property type="match status" value="2"/>
</dbReference>
<dbReference type="SUPFAM" id="SSF53850">
    <property type="entry name" value="Periplasmic binding protein-like II"/>
    <property type="match status" value="1"/>
</dbReference>
<keyword evidence="3 4" id="KW-0732">Signal</keyword>
<dbReference type="PATRIC" id="fig|1454001.3.peg.3502"/>
<dbReference type="CDD" id="cd13688">
    <property type="entry name" value="PBP2_GltI_DEBP"/>
    <property type="match status" value="1"/>
</dbReference>
<comment type="similarity">
    <text evidence="1">Belongs to the bacterial solute-binding protein 3 family.</text>
</comment>
<evidence type="ECO:0000313" key="7">
    <source>
        <dbReference type="Proteomes" id="UP000020218"/>
    </source>
</evidence>
<dbReference type="STRING" id="1454001.AW08_03466"/>
<name>A0A011PFR3_9PROT</name>
<dbReference type="PANTHER" id="PTHR30085">
    <property type="entry name" value="AMINO ACID ABC TRANSPORTER PERMEASE"/>
    <property type="match status" value="1"/>
</dbReference>
<dbReference type="InterPro" id="IPR051455">
    <property type="entry name" value="Bact_solute-bind_prot3"/>
</dbReference>
<accession>A0A011PFR3</accession>
<proteinExistence type="inferred from homology"/>
<evidence type="ECO:0000256" key="4">
    <source>
        <dbReference type="SAM" id="SignalP"/>
    </source>
</evidence>
<dbReference type="AlphaFoldDB" id="A0A011PFR3"/>
<feature type="chain" id="PRO_5001461620" evidence="4">
    <location>
        <begin position="25"/>
        <end position="286"/>
    </location>
</feature>
<gene>
    <name evidence="6" type="primary">gltI_3</name>
    <name evidence="6" type="ORF">AW08_03466</name>
</gene>
<dbReference type="GO" id="GO:0005576">
    <property type="term" value="C:extracellular region"/>
    <property type="evidence" value="ECO:0007669"/>
    <property type="project" value="TreeGrafter"/>
</dbReference>
<evidence type="ECO:0000256" key="2">
    <source>
        <dbReference type="ARBA" id="ARBA00022448"/>
    </source>
</evidence>
<dbReference type="EMBL" id="JFAX01000028">
    <property type="protein sequence ID" value="EXI65104.1"/>
    <property type="molecule type" value="Genomic_DNA"/>
</dbReference>
<evidence type="ECO:0000256" key="3">
    <source>
        <dbReference type="ARBA" id="ARBA00022729"/>
    </source>
</evidence>
<dbReference type="SMART" id="SM00062">
    <property type="entry name" value="PBPb"/>
    <property type="match status" value="1"/>
</dbReference>
<comment type="caution">
    <text evidence="6">The sequence shown here is derived from an EMBL/GenBank/DDBJ whole genome shotgun (WGS) entry which is preliminary data.</text>
</comment>
<dbReference type="InterPro" id="IPR001638">
    <property type="entry name" value="Solute-binding_3/MltF_N"/>
</dbReference>
<keyword evidence="2" id="KW-0813">Transport</keyword>
<dbReference type="Proteomes" id="UP000020218">
    <property type="component" value="Unassembled WGS sequence"/>
</dbReference>
<keyword evidence="7" id="KW-1185">Reference proteome</keyword>
<evidence type="ECO:0000313" key="6">
    <source>
        <dbReference type="EMBL" id="EXI65104.1"/>
    </source>
</evidence>
<protein>
    <submittedName>
        <fullName evidence="6">Glutamate/aspartate periplasmic-binding protein</fullName>
    </submittedName>
</protein>
<reference evidence="6" key="1">
    <citation type="submission" date="2014-02" db="EMBL/GenBank/DDBJ databases">
        <title>Expanding our view of genomic diversity in Candidatus Accumulibacter clades.</title>
        <authorList>
            <person name="Skennerton C.T."/>
            <person name="Barr J.J."/>
            <person name="Slater F.R."/>
            <person name="Bond P.L."/>
            <person name="Tyson G.W."/>
        </authorList>
    </citation>
    <scope>NUCLEOTIDE SEQUENCE [LARGE SCALE GENOMIC DNA]</scope>
</reference>
<evidence type="ECO:0000259" key="5">
    <source>
        <dbReference type="SMART" id="SM00062"/>
    </source>
</evidence>
<sequence>MRLHHSWRWLVASLLLSLMPLVQAAGTLDKIKASRTIALGYRDSSIPFSYTGNDNQPWGYSVDLCTRVAAAVARQLGIEELQLLWVAVTPETRIAKLKSGEIDLECGSTTASLSRMQEVDFSLPIFVDGAAYLSRRAVGIRRLEDLAGRKIAVAGGTTSERMLATALAQHRISAELVLVSDHQHGLAALLQGRADAYASDRSLLIGLALDSGNQTDWTIGPETLSYEPYALVTRRNDADFRLVVNSVLARLSRSREIYDIYDRWFGHLAKPGARLDNLYYLNGLPE</sequence>
<dbReference type="Pfam" id="PF00497">
    <property type="entry name" value="SBP_bac_3"/>
    <property type="match status" value="1"/>
</dbReference>
<dbReference type="PANTHER" id="PTHR30085:SF2">
    <property type="entry name" value="GLUTAMATE_ASPARTATE IMPORT SOLUTE-BINDING PROTEIN"/>
    <property type="match status" value="1"/>
</dbReference>
<organism evidence="6 7">
    <name type="scientific">Candidatus Accumulibacter adjunctus</name>
    <dbReference type="NCBI Taxonomy" id="1454001"/>
    <lineage>
        <taxon>Bacteria</taxon>
        <taxon>Pseudomonadati</taxon>
        <taxon>Pseudomonadota</taxon>
        <taxon>Betaproteobacteria</taxon>
        <taxon>Candidatus Accumulibacter</taxon>
    </lineage>
</organism>
<feature type="signal peptide" evidence="4">
    <location>
        <begin position="1"/>
        <end position="24"/>
    </location>
</feature>
<evidence type="ECO:0000256" key="1">
    <source>
        <dbReference type="ARBA" id="ARBA00010333"/>
    </source>
</evidence>
<dbReference type="GO" id="GO:0030288">
    <property type="term" value="C:outer membrane-bounded periplasmic space"/>
    <property type="evidence" value="ECO:0007669"/>
    <property type="project" value="TreeGrafter"/>
</dbReference>
<dbReference type="GO" id="GO:0006865">
    <property type="term" value="P:amino acid transport"/>
    <property type="evidence" value="ECO:0007669"/>
    <property type="project" value="TreeGrafter"/>
</dbReference>